<name>A0A565CPB4_9BRAS</name>
<protein>
    <submittedName>
        <fullName evidence="2">Uncharacterized protein</fullName>
    </submittedName>
</protein>
<accession>A0A565CPB4</accession>
<proteinExistence type="predicted"/>
<comment type="caution">
    <text evidence="2">The sequence shown here is derived from an EMBL/GenBank/DDBJ whole genome shotgun (WGS) entry which is preliminary data.</text>
</comment>
<keyword evidence="3" id="KW-1185">Reference proteome</keyword>
<dbReference type="EMBL" id="CABITT030000008">
    <property type="protein sequence ID" value="VVB15553.1"/>
    <property type="molecule type" value="Genomic_DNA"/>
</dbReference>
<gene>
    <name evidence="2" type="ORF">ANE_LOCUS25997</name>
</gene>
<evidence type="ECO:0000313" key="2">
    <source>
        <dbReference type="EMBL" id="VVB15553.1"/>
    </source>
</evidence>
<feature type="region of interest" description="Disordered" evidence="1">
    <location>
        <begin position="1"/>
        <end position="21"/>
    </location>
</feature>
<dbReference type="Proteomes" id="UP000489600">
    <property type="component" value="Unassembled WGS sequence"/>
</dbReference>
<evidence type="ECO:0000256" key="1">
    <source>
        <dbReference type="SAM" id="MobiDB-lite"/>
    </source>
</evidence>
<feature type="compositionally biased region" description="Basic and acidic residues" evidence="1">
    <location>
        <begin position="1"/>
        <end position="12"/>
    </location>
</feature>
<reference evidence="2" key="1">
    <citation type="submission" date="2019-07" db="EMBL/GenBank/DDBJ databases">
        <authorList>
            <person name="Dittberner H."/>
        </authorList>
    </citation>
    <scope>NUCLEOTIDE SEQUENCE [LARGE SCALE GENOMIC DNA]</scope>
</reference>
<organism evidence="2 3">
    <name type="scientific">Arabis nemorensis</name>
    <dbReference type="NCBI Taxonomy" id="586526"/>
    <lineage>
        <taxon>Eukaryota</taxon>
        <taxon>Viridiplantae</taxon>
        <taxon>Streptophyta</taxon>
        <taxon>Embryophyta</taxon>
        <taxon>Tracheophyta</taxon>
        <taxon>Spermatophyta</taxon>
        <taxon>Magnoliopsida</taxon>
        <taxon>eudicotyledons</taxon>
        <taxon>Gunneridae</taxon>
        <taxon>Pentapetalae</taxon>
        <taxon>rosids</taxon>
        <taxon>malvids</taxon>
        <taxon>Brassicales</taxon>
        <taxon>Brassicaceae</taxon>
        <taxon>Arabideae</taxon>
        <taxon>Arabis</taxon>
    </lineage>
</organism>
<dbReference type="AlphaFoldDB" id="A0A565CPB4"/>
<sequence>MPDRQDPLRPRDLLAMSTGGGGIRRVYTNPVVSQHPEPLLKDMERLRLGENLLHRPFGIRCSAFCEG</sequence>
<evidence type="ECO:0000313" key="3">
    <source>
        <dbReference type="Proteomes" id="UP000489600"/>
    </source>
</evidence>